<sequence>MAADPTSELIQHLRRPDLSILGNAIRSLPPAQWQTRMFFMGVADKELKHHTNESFPRTLRKTQNTHPVFVLRQGTTGHQLCPCSSKGNLRKHRYITKGCQLDMTSQVMDRNSFLIEQYVFILPLDHCFQKRPFFFGRVPDCCIRDQRDMWT</sequence>
<keyword evidence="2" id="KW-1185">Reference proteome</keyword>
<evidence type="ECO:0000313" key="2">
    <source>
        <dbReference type="Proteomes" id="UP000596092"/>
    </source>
</evidence>
<organism evidence="1 2">
    <name type="scientific">Desulfobulbus oligotrophicus</name>
    <dbReference type="NCBI Taxonomy" id="1909699"/>
    <lineage>
        <taxon>Bacteria</taxon>
        <taxon>Pseudomonadati</taxon>
        <taxon>Thermodesulfobacteriota</taxon>
        <taxon>Desulfobulbia</taxon>
        <taxon>Desulfobulbales</taxon>
        <taxon>Desulfobulbaceae</taxon>
        <taxon>Desulfobulbus</taxon>
    </lineage>
</organism>
<protein>
    <submittedName>
        <fullName evidence="1">Uncharacterized protein</fullName>
    </submittedName>
</protein>
<evidence type="ECO:0000313" key="1">
    <source>
        <dbReference type="EMBL" id="QQG66583.1"/>
    </source>
</evidence>
<proteinExistence type="predicted"/>
<dbReference type="KEGG" id="dog:HP555_12240"/>
<dbReference type="EMBL" id="CP054140">
    <property type="protein sequence ID" value="QQG66583.1"/>
    <property type="molecule type" value="Genomic_DNA"/>
</dbReference>
<reference evidence="1 2" key="1">
    <citation type="submission" date="2020-05" db="EMBL/GenBank/DDBJ databases">
        <title>Complete genome of Desulfobulbus oligotrophicus.</title>
        <authorList>
            <person name="Podar M."/>
        </authorList>
    </citation>
    <scope>NUCLEOTIDE SEQUENCE [LARGE SCALE GENOMIC DNA]</scope>
    <source>
        <strain evidence="1 2">Prop6</strain>
    </source>
</reference>
<dbReference type="AlphaFoldDB" id="A0A7T5VEU1"/>
<dbReference type="RefSeq" id="WP_199262863.1">
    <property type="nucleotide sequence ID" value="NZ_CP054140.1"/>
</dbReference>
<gene>
    <name evidence="1" type="ORF">HP555_12240</name>
</gene>
<accession>A0A7T5VEU1</accession>
<dbReference type="Proteomes" id="UP000596092">
    <property type="component" value="Chromosome"/>
</dbReference>
<name>A0A7T5VEU1_9BACT</name>